<dbReference type="KEGG" id="aace:A0U92_09125"/>
<reference evidence="1 2" key="1">
    <citation type="submission" date="2016-03" db="EMBL/GenBank/DDBJ databases">
        <title>Acetic acid bacteria sequencing.</title>
        <authorList>
            <person name="Brandt J."/>
            <person name="Jakob F."/>
            <person name="Vogel R.F."/>
        </authorList>
    </citation>
    <scope>NUCLEOTIDE SEQUENCE [LARGE SCALE GENOMIC DNA]</scope>
    <source>
        <strain evidence="1 2">TMW2.1153</strain>
    </source>
</reference>
<organism evidence="1 2">
    <name type="scientific">Acetobacter aceti</name>
    <dbReference type="NCBI Taxonomy" id="435"/>
    <lineage>
        <taxon>Bacteria</taxon>
        <taxon>Pseudomonadati</taxon>
        <taxon>Pseudomonadota</taxon>
        <taxon>Alphaproteobacteria</taxon>
        <taxon>Acetobacterales</taxon>
        <taxon>Acetobacteraceae</taxon>
        <taxon>Acetobacter</taxon>
        <taxon>Acetobacter subgen. Acetobacter</taxon>
    </lineage>
</organism>
<evidence type="ECO:0000313" key="2">
    <source>
        <dbReference type="Proteomes" id="UP000188937"/>
    </source>
</evidence>
<evidence type="ECO:0000313" key="1">
    <source>
        <dbReference type="EMBL" id="AQS84910.1"/>
    </source>
</evidence>
<protein>
    <submittedName>
        <fullName evidence="1">Uncharacterized protein</fullName>
    </submittedName>
</protein>
<sequence length="89" mass="9628">MKGSNSLTFVNISTMKLKPETTDGIKIYVLLYNHSSIHTTAQNLMEVCATSSSKFFVSPASDSLRETFAKTGEKVAGGPLDQQGETRPS</sequence>
<accession>A0A1U9KGJ5</accession>
<dbReference type="EMBL" id="CP014692">
    <property type="protein sequence ID" value="AQS84910.1"/>
    <property type="molecule type" value="Genomic_DNA"/>
</dbReference>
<keyword evidence="2" id="KW-1185">Reference proteome</keyword>
<proteinExistence type="predicted"/>
<dbReference type="Proteomes" id="UP000188937">
    <property type="component" value="Chromosome"/>
</dbReference>
<gene>
    <name evidence="1" type="ORF">A0U92_09125</name>
</gene>
<dbReference type="AlphaFoldDB" id="A0A1U9KGJ5"/>
<name>A0A1U9KGJ5_ACEAC</name>